<evidence type="ECO:0000256" key="5">
    <source>
        <dbReference type="ARBA" id="ARBA00022692"/>
    </source>
</evidence>
<keyword evidence="6 9" id="KW-1133">Transmembrane helix</keyword>
<feature type="transmembrane region" description="Helical" evidence="9">
    <location>
        <begin position="66"/>
        <end position="84"/>
    </location>
</feature>
<evidence type="ECO:0000256" key="2">
    <source>
        <dbReference type="ARBA" id="ARBA00022448"/>
    </source>
</evidence>
<comment type="subcellular location">
    <subcellularLocation>
        <location evidence="1 8">Cell inner membrane</location>
        <topology evidence="1 8">Multi-pass membrane protein</topology>
    </subcellularLocation>
</comment>
<feature type="domain" description="Tripartite ATP-independent periplasmic transporters DctQ component" evidence="10">
    <location>
        <begin position="43"/>
        <end position="169"/>
    </location>
</feature>
<feature type="transmembrane region" description="Helical" evidence="9">
    <location>
        <begin position="559"/>
        <end position="578"/>
    </location>
</feature>
<dbReference type="STRING" id="326475.AWB66_05482"/>
<feature type="transmembrane region" description="Helical" evidence="9">
    <location>
        <begin position="202"/>
        <end position="224"/>
    </location>
</feature>
<feature type="transmembrane region" description="Helical" evidence="9">
    <location>
        <begin position="598"/>
        <end position="618"/>
    </location>
</feature>
<dbReference type="PANTHER" id="PTHR33362:SF2">
    <property type="entry name" value="TRAP TRANSPORTER LARGE PERMEASE PROTEIN"/>
    <property type="match status" value="1"/>
</dbReference>
<comment type="caution">
    <text evidence="12">The sequence shown here is derived from an EMBL/GenBank/DDBJ whole genome shotgun (WGS) entry which is preliminary data.</text>
</comment>
<evidence type="ECO:0000259" key="11">
    <source>
        <dbReference type="Pfam" id="PF06808"/>
    </source>
</evidence>
<name>A0A158K7Q6_9BURK</name>
<protein>
    <submittedName>
        <fullName evidence="12">TrapT dctQ-M fusion permease, dicarboxylate transport</fullName>
    </submittedName>
</protein>
<keyword evidence="2 8" id="KW-0813">Transport</keyword>
<feature type="transmembrane region" description="Helical" evidence="9">
    <location>
        <begin position="26"/>
        <end position="54"/>
    </location>
</feature>
<sequence length="623" mass="65467">MIKTEMTQAGPLGASSGNLLARVEGALIWAVEVAAALLVFAEVVLLFSGVLARYALHRPLDWSDELASLLFLWLAMLGSVIAFWRGNHMRMTALVDRLSPTKRAFFDVLAISASLAFLLLILAPAFGYAYHEADVTTPALEISTLWRAAAMPVGAALMTLSALLQLARVANWRAVMAAVLLVAGIAATLALAMPVLERLGNYNLVVFFVVVVTATVLTGVPIAFAFGLATFSYLALTTSVPLTVVVGRMDEGMSHIMLLAVPLFVFVGQLMEMTGIAKAMVGFLANLLGHVRGGLSYVLIGAMYLLSGISGSKAADMAAVAPVLFPEMKKRGSDPGDLTALLAATGAQTETVPPGIVLITIGSVTGVSITALFIGGLLPAVTLGLALCAVVWMRSRHEAKQSGARAGLRLIGRSFVIALPALILPVVIRTAVVEGVATATEVSTIGVIYAVIVGLLIYRQFDWRRVKPMLVDTAALSGSILLIIGTATSMAWALTQSGFSQDLAYVMSHLPGGAPTFMAVSIVAFIVLGSVLEGIPAIVLFGPLLFPVARMMGIHEVQYAMVVVLAMGVGLFAPPFGVGYYMACAIGKVDPSLAMRRIWGYLAALIVGLLVVAAVPWVSTGFL</sequence>
<feature type="transmembrane region" description="Helical" evidence="9">
    <location>
        <begin position="283"/>
        <end position="306"/>
    </location>
</feature>
<evidence type="ECO:0000259" key="10">
    <source>
        <dbReference type="Pfam" id="PF04290"/>
    </source>
</evidence>
<reference evidence="12" key="1">
    <citation type="submission" date="2016-01" db="EMBL/GenBank/DDBJ databases">
        <authorList>
            <person name="Peeters Charlotte."/>
        </authorList>
    </citation>
    <scope>NUCLEOTIDE SEQUENCE</scope>
    <source>
        <strain evidence="12">LMG 22936</strain>
    </source>
</reference>
<evidence type="ECO:0000313" key="12">
    <source>
        <dbReference type="EMBL" id="SAL76799.1"/>
    </source>
</evidence>
<dbReference type="EMBL" id="FCNZ02000031">
    <property type="protein sequence ID" value="SAL76799.1"/>
    <property type="molecule type" value="Genomic_DNA"/>
</dbReference>
<keyword evidence="13" id="KW-1185">Reference proteome</keyword>
<comment type="function">
    <text evidence="8">Part of the tripartite ATP-independent periplasmic (TRAP) transport system.</text>
</comment>
<gene>
    <name evidence="12" type="ORF">AWB66_05482</name>
</gene>
<keyword evidence="5 9" id="KW-0812">Transmembrane</keyword>
<dbReference type="InterPro" id="IPR004681">
    <property type="entry name" value="TRAP_DctM"/>
</dbReference>
<feature type="transmembrane region" description="Helical" evidence="9">
    <location>
        <begin position="414"/>
        <end position="432"/>
    </location>
</feature>
<feature type="transmembrane region" description="Helical" evidence="9">
    <location>
        <begin position="369"/>
        <end position="393"/>
    </location>
</feature>
<evidence type="ECO:0000256" key="8">
    <source>
        <dbReference type="RuleBase" id="RU369079"/>
    </source>
</evidence>
<feature type="transmembrane region" description="Helical" evidence="9">
    <location>
        <begin position="174"/>
        <end position="196"/>
    </location>
</feature>
<evidence type="ECO:0000256" key="3">
    <source>
        <dbReference type="ARBA" id="ARBA00022475"/>
    </source>
</evidence>
<evidence type="ECO:0000256" key="6">
    <source>
        <dbReference type="ARBA" id="ARBA00022989"/>
    </source>
</evidence>
<feature type="transmembrane region" description="Helical" evidence="9">
    <location>
        <begin position="253"/>
        <end position="271"/>
    </location>
</feature>
<dbReference type="Pfam" id="PF06808">
    <property type="entry name" value="DctM"/>
    <property type="match status" value="1"/>
</dbReference>
<feature type="transmembrane region" description="Helical" evidence="9">
    <location>
        <begin position="470"/>
        <end position="494"/>
    </location>
</feature>
<dbReference type="PANTHER" id="PTHR33362">
    <property type="entry name" value="SIALIC ACID TRAP TRANSPORTER PERMEASE PROTEIN SIAT-RELATED"/>
    <property type="match status" value="1"/>
</dbReference>
<feature type="transmembrane region" description="Helical" evidence="9">
    <location>
        <begin position="146"/>
        <end position="167"/>
    </location>
</feature>
<evidence type="ECO:0000256" key="1">
    <source>
        <dbReference type="ARBA" id="ARBA00004429"/>
    </source>
</evidence>
<feature type="transmembrane region" description="Helical" evidence="9">
    <location>
        <begin position="104"/>
        <end position="126"/>
    </location>
</feature>
<keyword evidence="3" id="KW-1003">Cell membrane</keyword>
<feature type="domain" description="TRAP C4-dicarboxylate transport system permease DctM subunit" evidence="11">
    <location>
        <begin position="209"/>
        <end position="618"/>
    </location>
</feature>
<feature type="transmembrane region" description="Helical" evidence="9">
    <location>
        <begin position="438"/>
        <end position="458"/>
    </location>
</feature>
<dbReference type="Pfam" id="PF04290">
    <property type="entry name" value="DctQ"/>
    <property type="match status" value="1"/>
</dbReference>
<dbReference type="NCBIfam" id="TIGR00786">
    <property type="entry name" value="dctM"/>
    <property type="match status" value="1"/>
</dbReference>
<evidence type="ECO:0000256" key="7">
    <source>
        <dbReference type="ARBA" id="ARBA00023136"/>
    </source>
</evidence>
<keyword evidence="7 9" id="KW-0472">Membrane</keyword>
<dbReference type="GO" id="GO:0005886">
    <property type="term" value="C:plasma membrane"/>
    <property type="evidence" value="ECO:0007669"/>
    <property type="project" value="UniProtKB-SubCell"/>
</dbReference>
<dbReference type="Proteomes" id="UP000054717">
    <property type="component" value="Unassembled WGS sequence"/>
</dbReference>
<proteinExistence type="predicted"/>
<dbReference type="InterPro" id="IPR010656">
    <property type="entry name" value="DctM"/>
</dbReference>
<accession>A0A158K7Q6</accession>
<evidence type="ECO:0000256" key="9">
    <source>
        <dbReference type="SAM" id="Phobius"/>
    </source>
</evidence>
<feature type="transmembrane region" description="Helical" evidence="9">
    <location>
        <begin position="514"/>
        <end position="547"/>
    </location>
</feature>
<dbReference type="RefSeq" id="WP_087633228.1">
    <property type="nucleotide sequence ID" value="NZ_FCNZ02000031.1"/>
</dbReference>
<keyword evidence="4 8" id="KW-0997">Cell inner membrane</keyword>
<dbReference type="GO" id="GO:0022857">
    <property type="term" value="F:transmembrane transporter activity"/>
    <property type="evidence" value="ECO:0007669"/>
    <property type="project" value="UniProtKB-UniRule"/>
</dbReference>
<dbReference type="InterPro" id="IPR055348">
    <property type="entry name" value="DctQ"/>
</dbReference>
<evidence type="ECO:0000256" key="4">
    <source>
        <dbReference type="ARBA" id="ARBA00022519"/>
    </source>
</evidence>
<dbReference type="AlphaFoldDB" id="A0A158K7Q6"/>
<organism evidence="12 13">
    <name type="scientific">Caballeronia telluris</name>
    <dbReference type="NCBI Taxonomy" id="326475"/>
    <lineage>
        <taxon>Bacteria</taxon>
        <taxon>Pseudomonadati</taxon>
        <taxon>Pseudomonadota</taxon>
        <taxon>Betaproteobacteria</taxon>
        <taxon>Burkholderiales</taxon>
        <taxon>Burkholderiaceae</taxon>
        <taxon>Caballeronia</taxon>
    </lineage>
</organism>
<evidence type="ECO:0000313" key="13">
    <source>
        <dbReference type="Proteomes" id="UP000054717"/>
    </source>
</evidence>